<dbReference type="GO" id="GO:0004803">
    <property type="term" value="F:transposase activity"/>
    <property type="evidence" value="ECO:0007669"/>
    <property type="project" value="InterPro"/>
</dbReference>
<reference evidence="2 3" key="1">
    <citation type="submission" date="2020-04" db="EMBL/GenBank/DDBJ databases">
        <title>Description of novel Gluconacetobacter.</title>
        <authorList>
            <person name="Sombolestani A."/>
        </authorList>
    </citation>
    <scope>NUCLEOTIDE SEQUENCE [LARGE SCALE GENOMIC DNA]</scope>
    <source>
        <strain evidence="2 3">LMG 1382</strain>
    </source>
</reference>
<evidence type="ECO:0000313" key="3">
    <source>
        <dbReference type="Proteomes" id="UP000562982"/>
    </source>
</evidence>
<feature type="domain" description="Transposase IS4-like" evidence="1">
    <location>
        <begin position="5"/>
        <end position="137"/>
    </location>
</feature>
<gene>
    <name evidence="2" type="ORF">HLH32_11765</name>
</gene>
<evidence type="ECO:0000313" key="2">
    <source>
        <dbReference type="EMBL" id="MBB2187049.1"/>
    </source>
</evidence>
<accession>A0A7W4PC88</accession>
<dbReference type="AlphaFoldDB" id="A0A7W4PC88"/>
<sequence length="146" mass="16445">MDPSGFDAGKRIKGKKRHVLADTQGPLMEATVHSADIQGRDGGVMLMATLFGLYPFLLKLYADAGYQGAKFHQGLAQVCRSVNVEIVRRCDVGKFVALPKRWIVERTIAGLNRCRRLSKDWECLNRNALAFLQWASVRLMLRKILN</sequence>
<organism evidence="2 3">
    <name type="scientific">Gluconacetobacter liquefaciens</name>
    <name type="common">Acetobacter liquefaciens</name>
    <dbReference type="NCBI Taxonomy" id="89584"/>
    <lineage>
        <taxon>Bacteria</taxon>
        <taxon>Pseudomonadati</taxon>
        <taxon>Pseudomonadota</taxon>
        <taxon>Alphaproteobacteria</taxon>
        <taxon>Acetobacterales</taxon>
        <taxon>Acetobacteraceae</taxon>
        <taxon>Gluconacetobacter</taxon>
    </lineage>
</organism>
<dbReference type="EMBL" id="JABEQI010000006">
    <property type="protein sequence ID" value="MBB2187049.1"/>
    <property type="molecule type" value="Genomic_DNA"/>
</dbReference>
<dbReference type="PANTHER" id="PTHR30007">
    <property type="entry name" value="PHP DOMAIN PROTEIN"/>
    <property type="match status" value="1"/>
</dbReference>
<evidence type="ECO:0000259" key="1">
    <source>
        <dbReference type="Pfam" id="PF01609"/>
    </source>
</evidence>
<comment type="caution">
    <text evidence="2">The sequence shown here is derived from an EMBL/GenBank/DDBJ whole genome shotgun (WGS) entry which is preliminary data.</text>
</comment>
<dbReference type="GO" id="GO:0006313">
    <property type="term" value="P:DNA transposition"/>
    <property type="evidence" value="ECO:0007669"/>
    <property type="project" value="InterPro"/>
</dbReference>
<dbReference type="PANTHER" id="PTHR30007:SF0">
    <property type="entry name" value="TRANSPOSASE"/>
    <property type="match status" value="1"/>
</dbReference>
<dbReference type="InterPro" id="IPR002559">
    <property type="entry name" value="Transposase_11"/>
</dbReference>
<protein>
    <submittedName>
        <fullName evidence="2">Transposase</fullName>
    </submittedName>
</protein>
<name>A0A7W4PC88_GLULI</name>
<dbReference type="Pfam" id="PF01609">
    <property type="entry name" value="DDE_Tnp_1"/>
    <property type="match status" value="1"/>
</dbReference>
<proteinExistence type="predicted"/>
<dbReference type="Proteomes" id="UP000562982">
    <property type="component" value="Unassembled WGS sequence"/>
</dbReference>
<dbReference type="GO" id="GO:0003677">
    <property type="term" value="F:DNA binding"/>
    <property type="evidence" value="ECO:0007669"/>
    <property type="project" value="InterPro"/>
</dbReference>